<evidence type="ECO:0000256" key="1">
    <source>
        <dbReference type="SAM" id="MobiDB-lite"/>
    </source>
</evidence>
<dbReference type="AlphaFoldDB" id="A0AB39QVZ2"/>
<name>A0AB39QVZ2_9ACTN</name>
<organism evidence="2">
    <name type="scientific">Streptomyces sp. R39</name>
    <dbReference type="NCBI Taxonomy" id="3238631"/>
    <lineage>
        <taxon>Bacteria</taxon>
        <taxon>Bacillati</taxon>
        <taxon>Actinomycetota</taxon>
        <taxon>Actinomycetes</taxon>
        <taxon>Kitasatosporales</taxon>
        <taxon>Streptomycetaceae</taxon>
        <taxon>Streptomyces</taxon>
    </lineage>
</organism>
<proteinExistence type="predicted"/>
<sequence>MDAQDQVCPVCGQPVERVVGRHKTLGAWVPVWGPGPCRNPDCAAYPGPGPQGPQETAPPRSPPPESAGGRPTP</sequence>
<dbReference type="RefSeq" id="WP_234543493.1">
    <property type="nucleotide sequence ID" value="NZ_CP163441.1"/>
</dbReference>
<evidence type="ECO:0000313" key="2">
    <source>
        <dbReference type="EMBL" id="XDQ46391.1"/>
    </source>
</evidence>
<protein>
    <submittedName>
        <fullName evidence="2">Uncharacterized protein</fullName>
    </submittedName>
</protein>
<reference evidence="2" key="1">
    <citation type="submission" date="2024-07" db="EMBL/GenBank/DDBJ databases">
        <authorList>
            <person name="Yu S.T."/>
        </authorList>
    </citation>
    <scope>NUCLEOTIDE SEQUENCE</scope>
    <source>
        <strain evidence="2">R39</strain>
    </source>
</reference>
<accession>A0AB39QVZ2</accession>
<dbReference type="EMBL" id="CP163441">
    <property type="protein sequence ID" value="XDQ46391.1"/>
    <property type="molecule type" value="Genomic_DNA"/>
</dbReference>
<feature type="region of interest" description="Disordered" evidence="1">
    <location>
        <begin position="40"/>
        <end position="73"/>
    </location>
</feature>
<gene>
    <name evidence="2" type="ORF">AB5J52_31315</name>
</gene>
<dbReference type="GeneID" id="301470012"/>